<keyword evidence="2 3" id="KW-0808">Transferase</keyword>
<dbReference type="CDD" id="cd03784">
    <property type="entry name" value="GT1_Gtf-like"/>
    <property type="match status" value="1"/>
</dbReference>
<evidence type="ECO:0000259" key="5">
    <source>
        <dbReference type="Pfam" id="PF26168"/>
    </source>
</evidence>
<dbReference type="FunFam" id="3.40.50.2000:FF:000063">
    <property type="entry name" value="Glycosyltransferase"/>
    <property type="match status" value="1"/>
</dbReference>
<name>A0A8J5VCS4_ZIZPA</name>
<reference evidence="6" key="1">
    <citation type="journal article" date="2021" name="bioRxiv">
        <title>Whole Genome Assembly and Annotation of Northern Wild Rice, Zizania palustris L., Supports a Whole Genome Duplication in the Zizania Genus.</title>
        <authorList>
            <person name="Haas M."/>
            <person name="Kono T."/>
            <person name="Macchietto M."/>
            <person name="Millas R."/>
            <person name="McGilp L."/>
            <person name="Shao M."/>
            <person name="Duquette J."/>
            <person name="Hirsch C.N."/>
            <person name="Kimball J."/>
        </authorList>
    </citation>
    <scope>NUCLEOTIDE SEQUENCE</scope>
    <source>
        <tissue evidence="6">Fresh leaf tissue</tissue>
    </source>
</reference>
<dbReference type="Pfam" id="PF26168">
    <property type="entry name" value="Glyco_transf_N"/>
    <property type="match status" value="1"/>
</dbReference>
<proteinExistence type="inferred from homology"/>
<dbReference type="EC" id="2.4.1.-" evidence="4"/>
<evidence type="ECO:0000256" key="2">
    <source>
        <dbReference type="ARBA" id="ARBA00022679"/>
    </source>
</evidence>
<accession>A0A8J5VCS4</accession>
<dbReference type="InterPro" id="IPR058980">
    <property type="entry name" value="Glyco_transf_N"/>
</dbReference>
<evidence type="ECO:0000313" key="6">
    <source>
        <dbReference type="EMBL" id="KAG8067337.1"/>
    </source>
</evidence>
<keyword evidence="7" id="KW-1185">Reference proteome</keyword>
<sequence>MFQCSAKPELRKGIATLLTGKEDEEHTGAEQVAAAGTFLQVYDGRRKAWQMAMTASAAPLHFVLVPLPAQGHVIPMMDLARLIAAGGGGARVTVVLTHVMAVRNRGAVEQAAREGLAVDVAELEFPGPAVGLPVGCESYDMVKDMTLFPVFTDAVWLLADPLEAWLRSLPRRPDCVVADSCSPWSAGVARRIGVTSLVFHGPSAFYLLAVHNLAKHGVYDSVAGDLEPFEVPDFPVRTVTNRASSLGLFHAPGTERHRRDTVDAEATADGVIFNTCGAFEDAFVRRYAEALGRKRVWAVGPLCLLDADADATAARGNRAAIDAGRVVSWLDARPPASVLYVSFGSIAYLSPPQATELGAGLEASNRPFIWVVKEADDDLDGGFDARVADRGLVIRGWAPQVTILSHPAVGGFLTHCGWNSTIESLSHGVPLLTWPHFVDQFLNESLVVDVLGTGVRSGVKVPTTHVITKEPTLLVQVRSDDVERAVAELMGDEPSASARRARAKQLAAEARAAMAEGGSSKCDLTDMLRHVSELVWRNERQRAIVVDPPAELAAGHGVVNGITDGCTATGNALGGMR</sequence>
<protein>
    <recommendedName>
        <fullName evidence="4">Glycosyltransferase</fullName>
        <ecNumber evidence="4">2.4.1.-</ecNumber>
    </recommendedName>
</protein>
<dbReference type="InterPro" id="IPR002213">
    <property type="entry name" value="UDP_glucos_trans"/>
</dbReference>
<dbReference type="PROSITE" id="PS00375">
    <property type="entry name" value="UDPGT"/>
    <property type="match status" value="1"/>
</dbReference>
<organism evidence="6 7">
    <name type="scientific">Zizania palustris</name>
    <name type="common">Northern wild rice</name>
    <dbReference type="NCBI Taxonomy" id="103762"/>
    <lineage>
        <taxon>Eukaryota</taxon>
        <taxon>Viridiplantae</taxon>
        <taxon>Streptophyta</taxon>
        <taxon>Embryophyta</taxon>
        <taxon>Tracheophyta</taxon>
        <taxon>Spermatophyta</taxon>
        <taxon>Magnoliopsida</taxon>
        <taxon>Liliopsida</taxon>
        <taxon>Poales</taxon>
        <taxon>Poaceae</taxon>
        <taxon>BOP clade</taxon>
        <taxon>Oryzoideae</taxon>
        <taxon>Oryzeae</taxon>
        <taxon>Zizaniinae</taxon>
        <taxon>Zizania</taxon>
    </lineage>
</organism>
<evidence type="ECO:0000256" key="3">
    <source>
        <dbReference type="RuleBase" id="RU003718"/>
    </source>
</evidence>
<evidence type="ECO:0000256" key="4">
    <source>
        <dbReference type="RuleBase" id="RU362057"/>
    </source>
</evidence>
<comment type="similarity">
    <text evidence="1 3">Belongs to the UDP-glycosyltransferase family.</text>
</comment>
<dbReference type="InterPro" id="IPR035595">
    <property type="entry name" value="UDP_glycos_trans_CS"/>
</dbReference>
<dbReference type="GO" id="GO:0035251">
    <property type="term" value="F:UDP-glucosyltransferase activity"/>
    <property type="evidence" value="ECO:0007669"/>
    <property type="project" value="TreeGrafter"/>
</dbReference>
<reference evidence="6" key="2">
    <citation type="submission" date="2021-02" db="EMBL/GenBank/DDBJ databases">
        <authorList>
            <person name="Kimball J.A."/>
            <person name="Haas M.W."/>
            <person name="Macchietto M."/>
            <person name="Kono T."/>
            <person name="Duquette J."/>
            <person name="Shao M."/>
        </authorList>
    </citation>
    <scope>NUCLEOTIDE SEQUENCE</scope>
    <source>
        <tissue evidence="6">Fresh leaf tissue</tissue>
    </source>
</reference>
<feature type="domain" description="Glycosyltransferase N-terminal" evidence="5">
    <location>
        <begin position="62"/>
        <end position="302"/>
    </location>
</feature>
<dbReference type="FunFam" id="3.40.50.2000:FF:000104">
    <property type="entry name" value="Glycosyltransferase"/>
    <property type="match status" value="1"/>
</dbReference>
<evidence type="ECO:0000256" key="1">
    <source>
        <dbReference type="ARBA" id="ARBA00009995"/>
    </source>
</evidence>
<dbReference type="AlphaFoldDB" id="A0A8J5VCS4"/>
<dbReference type="EMBL" id="JAAALK010000284">
    <property type="protein sequence ID" value="KAG8067337.1"/>
    <property type="molecule type" value="Genomic_DNA"/>
</dbReference>
<dbReference type="PANTHER" id="PTHR48047">
    <property type="entry name" value="GLYCOSYLTRANSFERASE"/>
    <property type="match status" value="1"/>
</dbReference>
<dbReference type="OrthoDB" id="5835829at2759"/>
<keyword evidence="3" id="KW-0328">Glycosyltransferase</keyword>
<comment type="caution">
    <text evidence="6">The sequence shown here is derived from an EMBL/GenBank/DDBJ whole genome shotgun (WGS) entry which is preliminary data.</text>
</comment>
<dbReference type="PANTHER" id="PTHR48047:SF216">
    <property type="entry name" value="GLYCOSYLTRANSFERASE"/>
    <property type="match status" value="1"/>
</dbReference>
<dbReference type="Pfam" id="PF00201">
    <property type="entry name" value="UDPGT"/>
    <property type="match status" value="1"/>
</dbReference>
<gene>
    <name evidence="6" type="ORF">GUJ93_ZPchr0005g15743</name>
</gene>
<dbReference type="Proteomes" id="UP000729402">
    <property type="component" value="Unassembled WGS sequence"/>
</dbReference>
<evidence type="ECO:0000313" key="7">
    <source>
        <dbReference type="Proteomes" id="UP000729402"/>
    </source>
</evidence>